<evidence type="ECO:0000313" key="3">
    <source>
        <dbReference type="Proteomes" id="UP000219374"/>
    </source>
</evidence>
<feature type="region of interest" description="Disordered" evidence="1">
    <location>
        <begin position="191"/>
        <end position="215"/>
    </location>
</feature>
<sequence>MAGVLRAEASGAAAKTPPDLPKPQLLAALGTVLCLYRPQHGGELSGWTQAVRAEVRAGVDSDGLCESLLFFDGEGRCCWRLYLLPDSDFLAWDRLLATLPPCREAEAAGGIGERLWRRLAGRLLGEKWRASALRLHLLHNPAGPWALAASPARISPLGATTARRILLAEGSEGELPVDDCCCAGAAARTASARTTSTPDAGNAGTWVIPNQRTQP</sequence>
<organism evidence="2 3">
    <name type="scientific">Pseudoxanthomonas wuyuanensis</name>
    <dbReference type="NCBI Taxonomy" id="1073196"/>
    <lineage>
        <taxon>Bacteria</taxon>
        <taxon>Pseudomonadati</taxon>
        <taxon>Pseudomonadota</taxon>
        <taxon>Gammaproteobacteria</taxon>
        <taxon>Lysobacterales</taxon>
        <taxon>Lysobacteraceae</taxon>
        <taxon>Pseudoxanthomonas</taxon>
    </lineage>
</organism>
<evidence type="ECO:0008006" key="4">
    <source>
        <dbReference type="Google" id="ProtNLM"/>
    </source>
</evidence>
<reference evidence="2 3" key="1">
    <citation type="submission" date="2017-09" db="EMBL/GenBank/DDBJ databases">
        <authorList>
            <person name="Ehlers B."/>
            <person name="Leendertz F.H."/>
        </authorList>
    </citation>
    <scope>NUCLEOTIDE SEQUENCE [LARGE SCALE GENOMIC DNA]</scope>
    <source>
        <strain evidence="2 3">CGMCC 1.10978</strain>
    </source>
</reference>
<accession>A0A286D429</accession>
<dbReference type="SUPFAM" id="SSF144064">
    <property type="entry name" value="Heme iron utilization protein-like"/>
    <property type="match status" value="1"/>
</dbReference>
<protein>
    <recommendedName>
        <fullName evidence="4">Hemin transport protein</fullName>
    </recommendedName>
</protein>
<dbReference type="Proteomes" id="UP000219374">
    <property type="component" value="Unassembled WGS sequence"/>
</dbReference>
<gene>
    <name evidence="2" type="ORF">SAMN06296416_102392</name>
</gene>
<name>A0A286D429_9GAMM</name>
<dbReference type="OrthoDB" id="5957605at2"/>
<dbReference type="AlphaFoldDB" id="A0A286D429"/>
<proteinExistence type="predicted"/>
<dbReference type="RefSeq" id="WP_097121144.1">
    <property type="nucleotide sequence ID" value="NZ_OCND01000002.1"/>
</dbReference>
<keyword evidence="3" id="KW-1185">Reference proteome</keyword>
<evidence type="ECO:0000256" key="1">
    <source>
        <dbReference type="SAM" id="MobiDB-lite"/>
    </source>
</evidence>
<dbReference type="EMBL" id="OCND01000002">
    <property type="protein sequence ID" value="SOD53401.1"/>
    <property type="molecule type" value="Genomic_DNA"/>
</dbReference>
<evidence type="ECO:0000313" key="2">
    <source>
        <dbReference type="EMBL" id="SOD53401.1"/>
    </source>
</evidence>